<proteinExistence type="predicted"/>
<dbReference type="RefSeq" id="WP_147031842.1">
    <property type="nucleotide sequence ID" value="NZ_CP042436.1"/>
</dbReference>
<keyword evidence="2" id="KW-1185">Reference proteome</keyword>
<name>A0A5B8UY00_9SPHI</name>
<sequence>MRILKFMAIGAAVGYGIYYLTKEKENGKSILEELIEDGPDYFDRAKKYVEFTVDQIAERLHTN</sequence>
<protein>
    <submittedName>
        <fullName evidence="1">YtxH domain-containing protein</fullName>
    </submittedName>
</protein>
<evidence type="ECO:0000313" key="1">
    <source>
        <dbReference type="EMBL" id="QEC63266.1"/>
    </source>
</evidence>
<dbReference type="Proteomes" id="UP000321479">
    <property type="component" value="Chromosome"/>
</dbReference>
<dbReference type="AlphaFoldDB" id="A0A5B8UY00"/>
<gene>
    <name evidence="1" type="ORF">FRZ54_11990</name>
</gene>
<dbReference type="EMBL" id="CP042436">
    <property type="protein sequence ID" value="QEC63266.1"/>
    <property type="molecule type" value="Genomic_DNA"/>
</dbReference>
<reference evidence="1 2" key="1">
    <citation type="journal article" date="2017" name="Curr. Microbiol.">
        <title>Mucilaginibacter ginsenosidivorans sp. nov., Isolated from Soil of Ginseng Field.</title>
        <authorList>
            <person name="Kim M.M."/>
            <person name="Siddiqi M.Z."/>
            <person name="Im W.T."/>
        </authorList>
    </citation>
    <scope>NUCLEOTIDE SEQUENCE [LARGE SCALE GENOMIC DNA]</scope>
    <source>
        <strain evidence="1 2">Gsoil 3017</strain>
    </source>
</reference>
<evidence type="ECO:0000313" key="2">
    <source>
        <dbReference type="Proteomes" id="UP000321479"/>
    </source>
</evidence>
<organism evidence="1 2">
    <name type="scientific">Mucilaginibacter ginsenosidivorans</name>
    <dbReference type="NCBI Taxonomy" id="398053"/>
    <lineage>
        <taxon>Bacteria</taxon>
        <taxon>Pseudomonadati</taxon>
        <taxon>Bacteroidota</taxon>
        <taxon>Sphingobacteriia</taxon>
        <taxon>Sphingobacteriales</taxon>
        <taxon>Sphingobacteriaceae</taxon>
        <taxon>Mucilaginibacter</taxon>
    </lineage>
</organism>
<dbReference type="KEGG" id="mgin:FRZ54_11990"/>
<dbReference type="OrthoDB" id="798795at2"/>
<accession>A0A5B8UY00</accession>